<comment type="induction">
    <text evidence="9">By stress conditions e.g. heat shock.</text>
</comment>
<feature type="coiled-coil region" evidence="11">
    <location>
        <begin position="223"/>
        <end position="250"/>
    </location>
</feature>
<proteinExistence type="evidence at transcript level"/>
<dbReference type="FunFam" id="2.60.34.10:FF:000014">
    <property type="entry name" value="Chaperone protein DnaK HSP70"/>
    <property type="match status" value="1"/>
</dbReference>
<keyword evidence="4 9" id="KW-0597">Phosphoprotein</keyword>
<dbReference type="PROSITE" id="PS00297">
    <property type="entry name" value="HSP70_1"/>
    <property type="match status" value="1"/>
</dbReference>
<dbReference type="NCBIfam" id="NF001413">
    <property type="entry name" value="PRK00290.1"/>
    <property type="match status" value="1"/>
</dbReference>
<comment type="similarity">
    <text evidence="2 9 10">Belongs to the heat shock protein 70 family.</text>
</comment>
<evidence type="ECO:0000256" key="10">
    <source>
        <dbReference type="RuleBase" id="RU003322"/>
    </source>
</evidence>
<keyword evidence="14" id="KW-1185">Reference proteome</keyword>
<evidence type="ECO:0000256" key="8">
    <source>
        <dbReference type="ARBA" id="ARBA00023186"/>
    </source>
</evidence>
<keyword evidence="5 9" id="KW-0547">Nucleotide-binding</keyword>
<dbReference type="EMBL" id="CP080467">
    <property type="protein sequence ID" value="UNO47909.1"/>
    <property type="molecule type" value="Genomic_DNA"/>
</dbReference>
<dbReference type="Gene3D" id="1.20.1270.10">
    <property type="match status" value="1"/>
</dbReference>
<dbReference type="InterPro" id="IPR043129">
    <property type="entry name" value="ATPase_NBD"/>
</dbReference>
<dbReference type="Gene3D" id="3.30.420.40">
    <property type="match status" value="2"/>
</dbReference>
<comment type="function">
    <text evidence="1 9">Acts as a chaperone.</text>
</comment>
<sequence length="611" mass="65559">MAKVIGIDLGTTNSCVAVMEGGEPVVIPNAEGNRTTPSVVAFTKDGERLVGDVAKRQAITNPDRTIISIKRHMGTDHKVTIDGKSYTPPEISAMILQKLKADAEAYLGEPVTQAVITVPAYFSDSQRQATKDAGKIAGLEVLRIVNEPTAAALAYGLEKDEDQTILVFDLGGGTFDVSILELGDGVFEVKATSGNNHLGGDDFDNRIMQYLIDTFKKDTGIDLGQDKMAMQRLKDAAEKAKKELSSTLTTTISLPFISADATGPKHLEVNLTRAKFEEISADLIEATLAPTRQALQDAGLSPSDIHKVILVGGSTRIPAVQEAIKRLIGSEPSKGVNPDEVVAVGAGIQAGVLTGEVKDVVLLDVTPLSLGIETMGGVFTRLIDRNTTIPTSKSQVFSTAADNQTSVEIHVLQGEREMARDNKTLGRFTLSDIPPAPRGVPQIEVTFDIDANGIVNVAAKDLGTGKSQRITITASSGLSKEEVERMMQEAQMHAEEDKKRREQVEIRNEADQLLYQTEKTMKDLGDKLDSGLKAEAEEKQKALRDALAGTETEPITKAKDELTEVLHKLSTKLYEQAASAQQGQAGDAGAGSKADDNVVDAEFTEVDKDQK</sequence>
<keyword evidence="11" id="KW-0175">Coiled coil</keyword>
<evidence type="ECO:0000256" key="1">
    <source>
        <dbReference type="ARBA" id="ARBA00002290"/>
    </source>
</evidence>
<dbReference type="InterPro" id="IPR013126">
    <property type="entry name" value="Hsp_70_fam"/>
</dbReference>
<dbReference type="SUPFAM" id="SSF53067">
    <property type="entry name" value="Actin-like ATPase domain"/>
    <property type="match status" value="2"/>
</dbReference>
<dbReference type="Gene3D" id="2.60.34.10">
    <property type="entry name" value="Substrate Binding Domain Of DNAk, Chain A, domain 1"/>
    <property type="match status" value="1"/>
</dbReference>
<dbReference type="InterPro" id="IPR018181">
    <property type="entry name" value="Heat_shock_70_CS"/>
</dbReference>
<dbReference type="FunFam" id="3.90.640.10:FF:000003">
    <property type="entry name" value="Molecular chaperone DnaK"/>
    <property type="match status" value="1"/>
</dbReference>
<accession>T0DMN4</accession>
<evidence type="ECO:0000256" key="4">
    <source>
        <dbReference type="ARBA" id="ARBA00022553"/>
    </source>
</evidence>
<dbReference type="FunFam" id="1.20.1270.10:FF:000001">
    <property type="entry name" value="Molecular chaperone DnaK"/>
    <property type="match status" value="1"/>
</dbReference>
<feature type="compositionally biased region" description="Low complexity" evidence="12">
    <location>
        <begin position="577"/>
        <end position="592"/>
    </location>
</feature>
<dbReference type="AlphaFoldDB" id="T0DMN4"/>
<dbReference type="Proteomes" id="UP000829401">
    <property type="component" value="Chromosome"/>
</dbReference>
<dbReference type="PRINTS" id="PR00301">
    <property type="entry name" value="HEATSHOCK70"/>
</dbReference>
<dbReference type="FunFam" id="3.30.420.40:FF:000071">
    <property type="entry name" value="Molecular chaperone DnaK"/>
    <property type="match status" value="1"/>
</dbReference>
<dbReference type="Gene3D" id="3.90.640.10">
    <property type="entry name" value="Actin, Chain A, domain 4"/>
    <property type="match status" value="1"/>
</dbReference>
<dbReference type="STRING" id="1356854.N007_20280"/>
<dbReference type="InterPro" id="IPR029048">
    <property type="entry name" value="HSP70_C_sf"/>
</dbReference>
<keyword evidence="8 9" id="KW-0143">Chaperone</keyword>
<dbReference type="Pfam" id="PF00012">
    <property type="entry name" value="HSP70"/>
    <property type="match status" value="1"/>
</dbReference>
<evidence type="ECO:0000313" key="14">
    <source>
        <dbReference type="Proteomes" id="UP000829401"/>
    </source>
</evidence>
<dbReference type="SUPFAM" id="SSF100920">
    <property type="entry name" value="Heat shock protein 70kD (HSP70), peptide-binding domain"/>
    <property type="match status" value="1"/>
</dbReference>
<dbReference type="CDD" id="cd10234">
    <property type="entry name" value="ASKHA_NBD_HSP70_DnaK-like"/>
    <property type="match status" value="1"/>
</dbReference>
<evidence type="ECO:0000256" key="3">
    <source>
        <dbReference type="ARBA" id="ARBA00014415"/>
    </source>
</evidence>
<dbReference type="PANTHER" id="PTHR19375">
    <property type="entry name" value="HEAT SHOCK PROTEIN 70KDA"/>
    <property type="match status" value="1"/>
</dbReference>
<name>T0DMN4_ALIAG</name>
<dbReference type="PROSITE" id="PS01036">
    <property type="entry name" value="HSP70_3"/>
    <property type="match status" value="1"/>
</dbReference>
<dbReference type="RefSeq" id="WP_021295255.1">
    <property type="nucleotide sequence ID" value="NZ_AURB01000055.1"/>
</dbReference>
<dbReference type="NCBIfam" id="TIGR02350">
    <property type="entry name" value="prok_dnaK"/>
    <property type="match status" value="1"/>
</dbReference>
<evidence type="ECO:0000313" key="13">
    <source>
        <dbReference type="EMBL" id="UNO47909.1"/>
    </source>
</evidence>
<gene>
    <name evidence="9 13" type="primary">dnaK</name>
    <name evidence="13" type="ORF">K1I37_14615</name>
</gene>
<dbReference type="KEGG" id="aaco:K1I37_14615"/>
<keyword evidence="7 9" id="KW-0346">Stress response</keyword>
<dbReference type="GO" id="GO:0051082">
    <property type="term" value="F:unfolded protein binding"/>
    <property type="evidence" value="ECO:0007669"/>
    <property type="project" value="InterPro"/>
</dbReference>
<dbReference type="InterPro" id="IPR012725">
    <property type="entry name" value="Chaperone_DnaK"/>
</dbReference>
<evidence type="ECO:0000256" key="9">
    <source>
        <dbReference type="HAMAP-Rule" id="MF_00332"/>
    </source>
</evidence>
<dbReference type="InterPro" id="IPR029047">
    <property type="entry name" value="HSP70_peptide-bd_sf"/>
</dbReference>
<dbReference type="OrthoDB" id="9766019at2"/>
<protein>
    <recommendedName>
        <fullName evidence="3 9">Chaperone protein DnaK</fullName>
    </recommendedName>
    <alternativeName>
        <fullName evidence="9">HSP70</fullName>
    </alternativeName>
    <alternativeName>
        <fullName evidence="9">Heat shock 70 kDa protein</fullName>
    </alternativeName>
    <alternativeName>
        <fullName evidence="9">Heat shock protein 70</fullName>
    </alternativeName>
</protein>
<organism evidence="13 14">
    <name type="scientific">Alicyclobacillus acidoterrestris (strain ATCC 49025 / DSM 3922 / CIP 106132 / NCIMB 13137 / GD3B)</name>
    <dbReference type="NCBI Taxonomy" id="1356854"/>
    <lineage>
        <taxon>Bacteria</taxon>
        <taxon>Bacillati</taxon>
        <taxon>Bacillota</taxon>
        <taxon>Bacilli</taxon>
        <taxon>Bacillales</taxon>
        <taxon>Alicyclobacillaceae</taxon>
        <taxon>Alicyclobacillus</taxon>
    </lineage>
</organism>
<accession>A0A9E6ZM04</accession>
<evidence type="ECO:0000256" key="2">
    <source>
        <dbReference type="ARBA" id="ARBA00007381"/>
    </source>
</evidence>
<keyword evidence="6 9" id="KW-0067">ATP-binding</keyword>
<dbReference type="HAMAP" id="MF_00332">
    <property type="entry name" value="DnaK"/>
    <property type="match status" value="1"/>
</dbReference>
<evidence type="ECO:0000256" key="6">
    <source>
        <dbReference type="ARBA" id="ARBA00022840"/>
    </source>
</evidence>
<evidence type="ECO:0000256" key="7">
    <source>
        <dbReference type="ARBA" id="ARBA00023016"/>
    </source>
</evidence>
<feature type="modified residue" description="Phosphothreonine; by autocatalysis" evidence="9">
    <location>
        <position position="174"/>
    </location>
</feature>
<evidence type="ECO:0000256" key="5">
    <source>
        <dbReference type="ARBA" id="ARBA00022741"/>
    </source>
</evidence>
<feature type="coiled-coil region" evidence="11">
    <location>
        <begin position="480"/>
        <end position="507"/>
    </location>
</feature>
<dbReference type="GO" id="GO:0140662">
    <property type="term" value="F:ATP-dependent protein folding chaperone"/>
    <property type="evidence" value="ECO:0007669"/>
    <property type="project" value="InterPro"/>
</dbReference>
<evidence type="ECO:0000256" key="11">
    <source>
        <dbReference type="SAM" id="Coils"/>
    </source>
</evidence>
<dbReference type="GO" id="GO:0005524">
    <property type="term" value="F:ATP binding"/>
    <property type="evidence" value="ECO:0007669"/>
    <property type="project" value="UniProtKB-UniRule"/>
</dbReference>
<evidence type="ECO:0000256" key="12">
    <source>
        <dbReference type="SAM" id="MobiDB-lite"/>
    </source>
</evidence>
<dbReference type="PROSITE" id="PS00329">
    <property type="entry name" value="HSP70_2"/>
    <property type="match status" value="1"/>
</dbReference>
<feature type="region of interest" description="Disordered" evidence="12">
    <location>
        <begin position="577"/>
        <end position="611"/>
    </location>
</feature>
<dbReference type="SUPFAM" id="SSF100934">
    <property type="entry name" value="Heat shock protein 70kD (HSP70), C-terminal subdomain"/>
    <property type="match status" value="1"/>
</dbReference>
<dbReference type="eggNOG" id="COG0443">
    <property type="taxonomic scope" value="Bacteria"/>
</dbReference>
<reference evidence="14" key="1">
    <citation type="journal article" date="2022" name="G3 (Bethesda)">
        <title>Unveiling the complete genome sequence of Alicyclobacillus acidoterrestris DSM 3922T, a taint-producing strain.</title>
        <authorList>
            <person name="Leonardo I.C."/>
            <person name="Barreto Crespo M.T."/>
            <person name="Gaspar F.B."/>
        </authorList>
    </citation>
    <scope>NUCLEOTIDE SEQUENCE [LARGE SCALE GENOMIC DNA]</scope>
    <source>
        <strain evidence="14">DSM 3922</strain>
    </source>
</reference>